<keyword evidence="2" id="KW-0413">Isomerase</keyword>
<dbReference type="CDD" id="cd05637">
    <property type="entry name" value="SIS_PGI_PMI_2"/>
    <property type="match status" value="1"/>
</dbReference>
<dbReference type="InterPro" id="IPR019490">
    <property type="entry name" value="Glu6P/Mann6P_isomerase_C"/>
</dbReference>
<dbReference type="RefSeq" id="WP_093618559.1">
    <property type="nucleotide sequence ID" value="NZ_BOMT01000058.1"/>
</dbReference>
<feature type="domain" description="SIS" evidence="3">
    <location>
        <begin position="57"/>
        <end position="201"/>
    </location>
</feature>
<accession>A0A1I2IH32</accession>
<evidence type="ECO:0000256" key="2">
    <source>
        <dbReference type="ARBA" id="ARBA00023235"/>
    </source>
</evidence>
<dbReference type="GO" id="GO:0097367">
    <property type="term" value="F:carbohydrate derivative binding"/>
    <property type="evidence" value="ECO:0007669"/>
    <property type="project" value="InterPro"/>
</dbReference>
<dbReference type="GO" id="GO:0004347">
    <property type="term" value="F:glucose-6-phosphate isomerase activity"/>
    <property type="evidence" value="ECO:0007669"/>
    <property type="project" value="InterPro"/>
</dbReference>
<dbReference type="SUPFAM" id="SSF53697">
    <property type="entry name" value="SIS domain"/>
    <property type="match status" value="1"/>
</dbReference>
<reference evidence="4 5" key="1">
    <citation type="submission" date="2016-10" db="EMBL/GenBank/DDBJ databases">
        <authorList>
            <person name="de Groot N.N."/>
        </authorList>
    </citation>
    <scope>NUCLEOTIDE SEQUENCE [LARGE SCALE GENOMIC DNA]</scope>
    <source>
        <strain evidence="4 5">DSM 43019</strain>
    </source>
</reference>
<keyword evidence="5" id="KW-1185">Reference proteome</keyword>
<organism evidence="4 5">
    <name type="scientific">Actinoplanes philippinensis</name>
    <dbReference type="NCBI Taxonomy" id="35752"/>
    <lineage>
        <taxon>Bacteria</taxon>
        <taxon>Bacillati</taxon>
        <taxon>Actinomycetota</taxon>
        <taxon>Actinomycetes</taxon>
        <taxon>Micromonosporales</taxon>
        <taxon>Micromonosporaceae</taxon>
        <taxon>Actinoplanes</taxon>
    </lineage>
</organism>
<dbReference type="PROSITE" id="PS51464">
    <property type="entry name" value="SIS"/>
    <property type="match status" value="1"/>
</dbReference>
<dbReference type="Gene3D" id="3.40.50.10490">
    <property type="entry name" value="Glucose-6-phosphate isomerase like protein, domain 1"/>
    <property type="match status" value="2"/>
</dbReference>
<dbReference type="GO" id="GO:0005975">
    <property type="term" value="P:carbohydrate metabolic process"/>
    <property type="evidence" value="ECO:0007669"/>
    <property type="project" value="InterPro"/>
</dbReference>
<dbReference type="AlphaFoldDB" id="A0A1I2IH32"/>
<dbReference type="GO" id="GO:1901135">
    <property type="term" value="P:carbohydrate derivative metabolic process"/>
    <property type="evidence" value="ECO:0007669"/>
    <property type="project" value="InterPro"/>
</dbReference>
<dbReference type="STRING" id="35752.SAMN05421541_11049"/>
<protein>
    <submittedName>
        <fullName evidence="4">SIS domain-containing protein</fullName>
    </submittedName>
</protein>
<evidence type="ECO:0000256" key="1">
    <source>
        <dbReference type="ARBA" id="ARBA00010523"/>
    </source>
</evidence>
<evidence type="ECO:0000313" key="5">
    <source>
        <dbReference type="Proteomes" id="UP000199645"/>
    </source>
</evidence>
<gene>
    <name evidence="4" type="ORF">SAMN05421541_11049</name>
</gene>
<sequence length="406" mass="41488">MAAPRGGSAGVNGHRIADESLLNDEKSMLANDPGGMLRATASAGAQVREAAALASEVDLSMLADEGRPRAVVVAGIGTAGLTGSILSTVAGPRCPVPIIGHRSAGVPGWVGAADVVIAVSASGRSPEALAAAEAAARRGARLVAIGNPGSDLEALAERARAPFIGVPRRAPARATLWGLTIPVLFAGRALGIAKLAEADIAETATRLDADAERCRPGADSFVNPAKELALGLAGSVPIVWGSSPLATVAARRFADTLAANARYPVMAGALGEAGRGRVGLLDGVFGGLAETTRDIFADPDDHDETLTRLRLVVFRDGGLNPEDDADEPVAVEERRADAIQTIADRRGVRCDVLTAEGGSTLERLASLVAVPDYASLYLALAHGLDPMAVPAISEMKELANPLPEGL</sequence>
<evidence type="ECO:0000259" key="3">
    <source>
        <dbReference type="PROSITE" id="PS51464"/>
    </source>
</evidence>
<dbReference type="InterPro" id="IPR001347">
    <property type="entry name" value="SIS_dom"/>
</dbReference>
<proteinExistence type="inferred from homology"/>
<dbReference type="Proteomes" id="UP000199645">
    <property type="component" value="Unassembled WGS sequence"/>
</dbReference>
<dbReference type="OrthoDB" id="5241724at2"/>
<dbReference type="InterPro" id="IPR046348">
    <property type="entry name" value="SIS_dom_sf"/>
</dbReference>
<dbReference type="Pfam" id="PF10432">
    <property type="entry name" value="bact-PGI_C"/>
    <property type="match status" value="1"/>
</dbReference>
<name>A0A1I2IH32_9ACTN</name>
<evidence type="ECO:0000313" key="4">
    <source>
        <dbReference type="EMBL" id="SFF41712.1"/>
    </source>
</evidence>
<dbReference type="EMBL" id="FONV01000010">
    <property type="protein sequence ID" value="SFF41712.1"/>
    <property type="molecule type" value="Genomic_DNA"/>
</dbReference>
<dbReference type="GO" id="GO:0004476">
    <property type="term" value="F:mannose-6-phosphate isomerase activity"/>
    <property type="evidence" value="ECO:0007669"/>
    <property type="project" value="InterPro"/>
</dbReference>
<comment type="similarity">
    <text evidence="1">Belongs to the PGI/PMI family.</text>
</comment>